<keyword evidence="7" id="KW-0378">Hydrolase</keyword>
<keyword evidence="2 5" id="KW-0812">Transmembrane</keyword>
<evidence type="ECO:0000313" key="8">
    <source>
        <dbReference type="Proteomes" id="UP000541033"/>
    </source>
</evidence>
<dbReference type="AlphaFoldDB" id="A0A7X5QZG7"/>
<dbReference type="InterPro" id="IPR052165">
    <property type="entry name" value="Membrane_assoc_protease"/>
</dbReference>
<comment type="caution">
    <text evidence="7">The sequence shown here is derived from an EMBL/GenBank/DDBJ whole genome shotgun (WGS) entry which is preliminary data.</text>
</comment>
<keyword evidence="4 5" id="KW-0472">Membrane</keyword>
<dbReference type="PANTHER" id="PTHR33507:SF3">
    <property type="entry name" value="INNER MEMBRANE PROTEIN YBBJ"/>
    <property type="match status" value="1"/>
</dbReference>
<keyword evidence="8" id="KW-1185">Reference proteome</keyword>
<protein>
    <submittedName>
        <fullName evidence="7">Membrane protein implicated in regulation of membrane protease activity</fullName>
    </submittedName>
</protein>
<evidence type="ECO:0000256" key="4">
    <source>
        <dbReference type="ARBA" id="ARBA00023136"/>
    </source>
</evidence>
<keyword evidence="3 5" id="KW-1133">Transmembrane helix</keyword>
<dbReference type="GO" id="GO:0005886">
    <property type="term" value="C:plasma membrane"/>
    <property type="evidence" value="ECO:0007669"/>
    <property type="project" value="TreeGrafter"/>
</dbReference>
<dbReference type="InterPro" id="IPR002810">
    <property type="entry name" value="NfeD-like_C"/>
</dbReference>
<evidence type="ECO:0000256" key="2">
    <source>
        <dbReference type="ARBA" id="ARBA00022692"/>
    </source>
</evidence>
<dbReference type="EMBL" id="JAAMOX010000001">
    <property type="protein sequence ID" value="NIH52781.1"/>
    <property type="molecule type" value="Genomic_DNA"/>
</dbReference>
<gene>
    <name evidence="7" type="ORF">FHX76_000649</name>
</gene>
<name>A0A7X5QZG7_9MICO</name>
<evidence type="ECO:0000259" key="6">
    <source>
        <dbReference type="Pfam" id="PF01957"/>
    </source>
</evidence>
<dbReference type="PANTHER" id="PTHR33507">
    <property type="entry name" value="INNER MEMBRANE PROTEIN YBBJ"/>
    <property type="match status" value="1"/>
</dbReference>
<keyword evidence="7" id="KW-0645">Protease</keyword>
<sequence length="159" mass="16786">MIEFVINHGWVAWLALALLFLVVEMLTLEFTGLMLATASLGGVVAGLTPMPFWAQVVLVAILALLLILFIRPPLLRWLKRDSDPTKSNVDALIGLSGTVISVIPQDGVGTVKLSNGDTWTASFAPGTLTALVPGQPIIVTQISGATAVVRPATTAEETL</sequence>
<feature type="transmembrane region" description="Helical" evidence="5">
    <location>
        <begin position="51"/>
        <end position="70"/>
    </location>
</feature>
<dbReference type="GO" id="GO:0006508">
    <property type="term" value="P:proteolysis"/>
    <property type="evidence" value="ECO:0007669"/>
    <property type="project" value="UniProtKB-KW"/>
</dbReference>
<dbReference type="Proteomes" id="UP000541033">
    <property type="component" value="Unassembled WGS sequence"/>
</dbReference>
<evidence type="ECO:0000256" key="5">
    <source>
        <dbReference type="SAM" id="Phobius"/>
    </source>
</evidence>
<dbReference type="RefSeq" id="WP_167147831.1">
    <property type="nucleotide sequence ID" value="NZ_JAAMOX010000001.1"/>
</dbReference>
<accession>A0A7X5QZG7</accession>
<evidence type="ECO:0000256" key="3">
    <source>
        <dbReference type="ARBA" id="ARBA00022989"/>
    </source>
</evidence>
<reference evidence="7 8" key="1">
    <citation type="submission" date="2020-02" db="EMBL/GenBank/DDBJ databases">
        <title>Sequencing the genomes of 1000 actinobacteria strains.</title>
        <authorList>
            <person name="Klenk H.-P."/>
        </authorList>
    </citation>
    <scope>NUCLEOTIDE SEQUENCE [LARGE SCALE GENOMIC DNA]</scope>
    <source>
        <strain evidence="7 8">DSM 27960</strain>
    </source>
</reference>
<feature type="domain" description="NfeD-like C-terminal" evidence="6">
    <location>
        <begin position="89"/>
        <end position="151"/>
    </location>
</feature>
<dbReference type="GO" id="GO:0008233">
    <property type="term" value="F:peptidase activity"/>
    <property type="evidence" value="ECO:0007669"/>
    <property type="project" value="UniProtKB-KW"/>
</dbReference>
<evidence type="ECO:0000256" key="1">
    <source>
        <dbReference type="ARBA" id="ARBA00004141"/>
    </source>
</evidence>
<dbReference type="Gene3D" id="2.40.50.140">
    <property type="entry name" value="Nucleic acid-binding proteins"/>
    <property type="match status" value="1"/>
</dbReference>
<dbReference type="InterPro" id="IPR012340">
    <property type="entry name" value="NA-bd_OB-fold"/>
</dbReference>
<proteinExistence type="predicted"/>
<comment type="subcellular location">
    <subcellularLocation>
        <location evidence="1">Membrane</location>
        <topology evidence="1">Multi-pass membrane protein</topology>
    </subcellularLocation>
</comment>
<organism evidence="7 8">
    <name type="scientific">Lysinibacter cavernae</name>
    <dbReference type="NCBI Taxonomy" id="1640652"/>
    <lineage>
        <taxon>Bacteria</taxon>
        <taxon>Bacillati</taxon>
        <taxon>Actinomycetota</taxon>
        <taxon>Actinomycetes</taxon>
        <taxon>Micrococcales</taxon>
        <taxon>Microbacteriaceae</taxon>
        <taxon>Lysinibacter</taxon>
    </lineage>
</organism>
<evidence type="ECO:0000313" key="7">
    <source>
        <dbReference type="EMBL" id="NIH52781.1"/>
    </source>
</evidence>
<dbReference type="Pfam" id="PF01957">
    <property type="entry name" value="NfeD"/>
    <property type="match status" value="1"/>
</dbReference>